<dbReference type="AlphaFoldDB" id="Q234L6"/>
<name>Q234L6_TETTS</name>
<gene>
    <name evidence="1" type="ORF">TTHERM_00102820</name>
</gene>
<dbReference type="InParanoid" id="Q234L6"/>
<evidence type="ECO:0000313" key="2">
    <source>
        <dbReference type="Proteomes" id="UP000009168"/>
    </source>
</evidence>
<dbReference type="HOGENOM" id="CLU_786406_0_0_1"/>
<protein>
    <submittedName>
        <fullName evidence="1">Uncharacterized protein</fullName>
    </submittedName>
</protein>
<dbReference type="GeneID" id="7841249"/>
<accession>Q234L6</accession>
<evidence type="ECO:0000313" key="1">
    <source>
        <dbReference type="EMBL" id="EAR91987.2"/>
    </source>
</evidence>
<dbReference type="EMBL" id="GG662767">
    <property type="protein sequence ID" value="EAR91987.2"/>
    <property type="molecule type" value="Genomic_DNA"/>
</dbReference>
<dbReference type="Proteomes" id="UP000009168">
    <property type="component" value="Unassembled WGS sequence"/>
</dbReference>
<reference evidence="2" key="1">
    <citation type="journal article" date="2006" name="PLoS Biol.">
        <title>Macronuclear genome sequence of the ciliate Tetrahymena thermophila, a model eukaryote.</title>
        <authorList>
            <person name="Eisen J.A."/>
            <person name="Coyne R.S."/>
            <person name="Wu M."/>
            <person name="Wu D."/>
            <person name="Thiagarajan M."/>
            <person name="Wortman J.R."/>
            <person name="Badger J.H."/>
            <person name="Ren Q."/>
            <person name="Amedeo P."/>
            <person name="Jones K.M."/>
            <person name="Tallon L.J."/>
            <person name="Delcher A.L."/>
            <person name="Salzberg S.L."/>
            <person name="Silva J.C."/>
            <person name="Haas B.J."/>
            <person name="Majoros W.H."/>
            <person name="Farzad M."/>
            <person name="Carlton J.M."/>
            <person name="Smith R.K. Jr."/>
            <person name="Garg J."/>
            <person name="Pearlman R.E."/>
            <person name="Karrer K.M."/>
            <person name="Sun L."/>
            <person name="Manning G."/>
            <person name="Elde N.C."/>
            <person name="Turkewitz A.P."/>
            <person name="Asai D.J."/>
            <person name="Wilkes D.E."/>
            <person name="Wang Y."/>
            <person name="Cai H."/>
            <person name="Collins K."/>
            <person name="Stewart B.A."/>
            <person name="Lee S.R."/>
            <person name="Wilamowska K."/>
            <person name="Weinberg Z."/>
            <person name="Ruzzo W.L."/>
            <person name="Wloga D."/>
            <person name="Gaertig J."/>
            <person name="Frankel J."/>
            <person name="Tsao C.-C."/>
            <person name="Gorovsky M.A."/>
            <person name="Keeling P.J."/>
            <person name="Waller R.F."/>
            <person name="Patron N.J."/>
            <person name="Cherry J.M."/>
            <person name="Stover N.A."/>
            <person name="Krieger C.J."/>
            <person name="del Toro C."/>
            <person name="Ryder H.F."/>
            <person name="Williamson S.C."/>
            <person name="Barbeau R.A."/>
            <person name="Hamilton E.P."/>
            <person name="Orias E."/>
        </authorList>
    </citation>
    <scope>NUCLEOTIDE SEQUENCE [LARGE SCALE GENOMIC DNA]</scope>
    <source>
        <strain evidence="2">SB210</strain>
    </source>
</reference>
<organism evidence="1 2">
    <name type="scientific">Tetrahymena thermophila (strain SB210)</name>
    <dbReference type="NCBI Taxonomy" id="312017"/>
    <lineage>
        <taxon>Eukaryota</taxon>
        <taxon>Sar</taxon>
        <taxon>Alveolata</taxon>
        <taxon>Ciliophora</taxon>
        <taxon>Intramacronucleata</taxon>
        <taxon>Oligohymenophorea</taxon>
        <taxon>Hymenostomatida</taxon>
        <taxon>Tetrahymenina</taxon>
        <taxon>Tetrahymenidae</taxon>
        <taxon>Tetrahymena</taxon>
    </lineage>
</organism>
<keyword evidence="2" id="KW-1185">Reference proteome</keyword>
<dbReference type="KEGG" id="tet:TTHERM_00102820"/>
<dbReference type="RefSeq" id="XP_001012232.2">
    <property type="nucleotide sequence ID" value="XM_001012232.3"/>
</dbReference>
<proteinExistence type="predicted"/>
<sequence>MGCSGSVPKDTDIVVEPGESCEVLTRFDESKQKQVIISNLLDAQVIKDDHNTIIVRKLDCQMLTPLGDVNFEEKLLIIEPQEQNSIDIKEFFSTLSQIPLKNLFGIKIHLGAQYVKSSTDNDLQEITKFIKAISQTSDQLRFVSFKIPGWNQLSNKGLGRFLVGLKSLLQKNKRVKFFELDFENADKVEDIIVENIANCIHQLADNNKCILHFSLNLNYWIKCTNEAVQYLVNSIIKLGGANTSLKYFYLNLSSWGLCTKKGLTEIGQSLYHIADSNQHLKYFGLEMEDWWQCKQPESQALVQGFLKLSQSNSQIKQILLNFSNWGLGSQEPFQKLEENLKKILPKVEKQIFF</sequence>